<dbReference type="InterPro" id="IPR050857">
    <property type="entry name" value="D-2-hydroxyacid_DH"/>
</dbReference>
<dbReference type="InterPro" id="IPR006140">
    <property type="entry name" value="D-isomer_DH_NAD-bd"/>
</dbReference>
<comment type="caution">
    <text evidence="7">The sequence shown here is derived from an EMBL/GenBank/DDBJ whole genome shotgun (WGS) entry which is preliminary data.</text>
</comment>
<evidence type="ECO:0000256" key="3">
    <source>
        <dbReference type="ARBA" id="ARBA00023027"/>
    </source>
</evidence>
<organism evidence="7 8">
    <name type="scientific">Solirubrobacter ginsenosidimutans</name>
    <dbReference type="NCBI Taxonomy" id="490573"/>
    <lineage>
        <taxon>Bacteria</taxon>
        <taxon>Bacillati</taxon>
        <taxon>Actinomycetota</taxon>
        <taxon>Thermoleophilia</taxon>
        <taxon>Solirubrobacterales</taxon>
        <taxon>Solirubrobacteraceae</taxon>
        <taxon>Solirubrobacter</taxon>
    </lineage>
</organism>
<dbReference type="PANTHER" id="PTHR42789">
    <property type="entry name" value="D-ISOMER SPECIFIC 2-HYDROXYACID DEHYDROGENASE FAMILY PROTEIN (AFU_ORTHOLOGUE AFUA_6G10090)"/>
    <property type="match status" value="1"/>
</dbReference>
<dbReference type="Pfam" id="PF02826">
    <property type="entry name" value="2-Hacid_dh_C"/>
    <property type="match status" value="1"/>
</dbReference>
<dbReference type="GO" id="GO:0051287">
    <property type="term" value="F:NAD binding"/>
    <property type="evidence" value="ECO:0007669"/>
    <property type="project" value="InterPro"/>
</dbReference>
<evidence type="ECO:0000313" key="7">
    <source>
        <dbReference type="EMBL" id="MDA0159789.1"/>
    </source>
</evidence>
<protein>
    <submittedName>
        <fullName evidence="7">Phosphoglycerate dehydrogenase</fullName>
    </submittedName>
</protein>
<dbReference type="InterPro" id="IPR036291">
    <property type="entry name" value="NAD(P)-bd_dom_sf"/>
</dbReference>
<reference evidence="7" key="1">
    <citation type="submission" date="2022-10" db="EMBL/GenBank/DDBJ databases">
        <title>The WGS of Solirubrobacter ginsenosidimutans DSM 21036.</title>
        <authorList>
            <person name="Jiang Z."/>
        </authorList>
    </citation>
    <scope>NUCLEOTIDE SEQUENCE</scope>
    <source>
        <strain evidence="7">DSM 21036</strain>
    </source>
</reference>
<dbReference type="AlphaFoldDB" id="A0A9X3MP41"/>
<dbReference type="Proteomes" id="UP001149140">
    <property type="component" value="Unassembled WGS sequence"/>
</dbReference>
<name>A0A9X3MP41_9ACTN</name>
<sequence length="322" mass="33732">MATILITWPDFEPDGPLTGRRLTAAGHDLRVAPKRTRRTSDEMLRLVDGVAAAIVSTDPFDAPVLEAASQLRVIARVGVGTDSIDLEVAARNRVAVCTTPGANTASTADHTIALMLAAVRRVAQHDRAIRGGGWERTGSATGWELGGATVGLVGYGAIGRQVRRRLSGFGVHVLVCDPLLGHVPGVQRVALDELLATSDVVSLHLPLTASTRGLLDRRRLALLRPHAVLVNTARGALVDEEALADALEGGGLRAAALDVLTVEPPGRTRLSALDNVVLTPHVAGLSEPSVREMTRRATDDVLAVLGGREPAGRVGADLVTPA</sequence>
<evidence type="ECO:0000259" key="6">
    <source>
        <dbReference type="Pfam" id="PF02826"/>
    </source>
</evidence>
<dbReference type="RefSeq" id="WP_270038557.1">
    <property type="nucleotide sequence ID" value="NZ_JAPDOD010000003.1"/>
</dbReference>
<dbReference type="SUPFAM" id="SSF51735">
    <property type="entry name" value="NAD(P)-binding Rossmann-fold domains"/>
    <property type="match status" value="1"/>
</dbReference>
<dbReference type="FunFam" id="3.40.50.720:FF:000203">
    <property type="entry name" value="D-3-phosphoglycerate dehydrogenase (SerA)"/>
    <property type="match status" value="1"/>
</dbReference>
<dbReference type="GO" id="GO:0016616">
    <property type="term" value="F:oxidoreductase activity, acting on the CH-OH group of donors, NAD or NADP as acceptor"/>
    <property type="evidence" value="ECO:0007669"/>
    <property type="project" value="InterPro"/>
</dbReference>
<accession>A0A9X3MP41</accession>
<dbReference type="Pfam" id="PF00389">
    <property type="entry name" value="2-Hacid_dh"/>
    <property type="match status" value="1"/>
</dbReference>
<evidence type="ECO:0000259" key="5">
    <source>
        <dbReference type="Pfam" id="PF00389"/>
    </source>
</evidence>
<keyword evidence="3" id="KW-0520">NAD</keyword>
<dbReference type="PROSITE" id="PS00670">
    <property type="entry name" value="D_2_HYDROXYACID_DH_2"/>
    <property type="match status" value="1"/>
</dbReference>
<evidence type="ECO:0000256" key="4">
    <source>
        <dbReference type="RuleBase" id="RU003719"/>
    </source>
</evidence>
<dbReference type="InterPro" id="IPR006139">
    <property type="entry name" value="D-isomer_2_OHA_DH_cat_dom"/>
</dbReference>
<dbReference type="Gene3D" id="3.40.50.720">
    <property type="entry name" value="NAD(P)-binding Rossmann-like Domain"/>
    <property type="match status" value="2"/>
</dbReference>
<dbReference type="CDD" id="cd12172">
    <property type="entry name" value="PGDH_like_2"/>
    <property type="match status" value="1"/>
</dbReference>
<gene>
    <name evidence="7" type="ORF">OM076_05915</name>
</gene>
<comment type="similarity">
    <text evidence="1 4">Belongs to the D-isomer specific 2-hydroxyacid dehydrogenase family.</text>
</comment>
<proteinExistence type="inferred from homology"/>
<evidence type="ECO:0000313" key="8">
    <source>
        <dbReference type="Proteomes" id="UP001149140"/>
    </source>
</evidence>
<evidence type="ECO:0000256" key="1">
    <source>
        <dbReference type="ARBA" id="ARBA00005854"/>
    </source>
</evidence>
<feature type="domain" description="D-isomer specific 2-hydroxyacid dehydrogenase catalytic" evidence="5">
    <location>
        <begin position="28"/>
        <end position="314"/>
    </location>
</feature>
<keyword evidence="8" id="KW-1185">Reference proteome</keyword>
<feature type="domain" description="D-isomer specific 2-hydroxyacid dehydrogenase NAD-binding" evidence="6">
    <location>
        <begin position="112"/>
        <end position="283"/>
    </location>
</feature>
<dbReference type="InterPro" id="IPR029753">
    <property type="entry name" value="D-isomer_DH_CS"/>
</dbReference>
<evidence type="ECO:0000256" key="2">
    <source>
        <dbReference type="ARBA" id="ARBA00023002"/>
    </source>
</evidence>
<dbReference type="PANTHER" id="PTHR42789:SF1">
    <property type="entry name" value="D-ISOMER SPECIFIC 2-HYDROXYACID DEHYDROGENASE FAMILY PROTEIN (AFU_ORTHOLOGUE AFUA_6G10090)"/>
    <property type="match status" value="1"/>
</dbReference>
<keyword evidence="2 4" id="KW-0560">Oxidoreductase</keyword>
<dbReference type="EMBL" id="JAPDOD010000003">
    <property type="protein sequence ID" value="MDA0159789.1"/>
    <property type="molecule type" value="Genomic_DNA"/>
</dbReference>
<dbReference type="SUPFAM" id="SSF52283">
    <property type="entry name" value="Formate/glycerate dehydrogenase catalytic domain-like"/>
    <property type="match status" value="1"/>
</dbReference>